<organism evidence="1 2">
    <name type="scientific">Methylophaga nitratireducenticrescens</name>
    <dbReference type="NCBI Taxonomy" id="754476"/>
    <lineage>
        <taxon>Bacteria</taxon>
        <taxon>Pseudomonadati</taxon>
        <taxon>Pseudomonadota</taxon>
        <taxon>Gammaproteobacteria</taxon>
        <taxon>Thiotrichales</taxon>
        <taxon>Piscirickettsiaceae</taxon>
        <taxon>Methylophaga</taxon>
    </lineage>
</organism>
<sequence>MILNHEDAQAASPDDMAACGEEDVGAGLEFLVTKNDHHK</sequence>
<dbReference type="HOGENOM" id="CLU_3312592_0_0_6"/>
<dbReference type="EMBL" id="CP003390">
    <property type="protein sequence ID" value="AFI85464.1"/>
    <property type="molecule type" value="Genomic_DNA"/>
</dbReference>
<dbReference type="PATRIC" id="fig|754476.3.peg.2624"/>
<evidence type="ECO:0000313" key="2">
    <source>
        <dbReference type="Proteomes" id="UP000009144"/>
    </source>
</evidence>
<dbReference type="AlphaFoldDB" id="I1XM45"/>
<evidence type="ECO:0000313" key="1">
    <source>
        <dbReference type="EMBL" id="AFI85464.1"/>
    </source>
</evidence>
<accession>I1XM45</accession>
<proteinExistence type="predicted"/>
<gene>
    <name evidence="1" type="ordered locus">Q7A_2676</name>
</gene>
<dbReference type="Proteomes" id="UP000009144">
    <property type="component" value="Chromosome"/>
</dbReference>
<reference evidence="1 2" key="1">
    <citation type="journal article" date="2012" name="J. Bacteriol.">
        <title>Complete genome sequences of Methylophaga sp. strain JAM1 and Methylophaga sp. strain JAM7.</title>
        <authorList>
            <person name="Villeneuve C."/>
            <person name="Martineau C."/>
            <person name="Mauffrey F."/>
            <person name="Villemur R."/>
        </authorList>
    </citation>
    <scope>NUCLEOTIDE SEQUENCE [LARGE SCALE GENOMIC DNA]</scope>
    <source>
        <strain evidence="1 2">JAM1</strain>
    </source>
</reference>
<keyword evidence="2" id="KW-1185">Reference proteome</keyword>
<protein>
    <submittedName>
        <fullName evidence="1">Uncharacterized protein</fullName>
    </submittedName>
</protein>
<name>I1XM45_METNJ</name>
<reference evidence="1 2" key="2">
    <citation type="journal article" date="2013" name="Int. J. Syst. Evol. Microbiol.">
        <title>Methylophaga nitratireducenticrescens sp. nov. and Methylophaga frappieri sp. nov., isolated from the biofilm of the methanol-fed denitrification system treating the seawater at the Montreal Biodome.</title>
        <authorList>
            <person name="Villeneuve C."/>
            <person name="Martineau C."/>
            <person name="Mauffrey F."/>
            <person name="Villemur R."/>
        </authorList>
    </citation>
    <scope>NUCLEOTIDE SEQUENCE [LARGE SCALE GENOMIC DNA]</scope>
    <source>
        <strain evidence="1 2">JAM1</strain>
    </source>
</reference>